<comment type="similarity">
    <text evidence="1">Belongs to the RMD1/sif2 family.</text>
</comment>
<dbReference type="Pfam" id="PF02582">
    <property type="entry name" value="DUF155"/>
    <property type="match status" value="1"/>
</dbReference>
<organism evidence="4 5">
    <name type="scientific">Ascobolus immersus RN42</name>
    <dbReference type="NCBI Taxonomy" id="1160509"/>
    <lineage>
        <taxon>Eukaryota</taxon>
        <taxon>Fungi</taxon>
        <taxon>Dikarya</taxon>
        <taxon>Ascomycota</taxon>
        <taxon>Pezizomycotina</taxon>
        <taxon>Pezizomycetes</taxon>
        <taxon>Pezizales</taxon>
        <taxon>Ascobolaceae</taxon>
        <taxon>Ascobolus</taxon>
    </lineage>
</organism>
<accession>A0A3N4IV76</accession>
<evidence type="ECO:0000259" key="3">
    <source>
        <dbReference type="Pfam" id="PF02582"/>
    </source>
</evidence>
<reference evidence="4 5" key="1">
    <citation type="journal article" date="2018" name="Nat. Ecol. Evol.">
        <title>Pezizomycetes genomes reveal the molecular basis of ectomycorrhizal truffle lifestyle.</title>
        <authorList>
            <person name="Murat C."/>
            <person name="Payen T."/>
            <person name="Noel B."/>
            <person name="Kuo A."/>
            <person name="Morin E."/>
            <person name="Chen J."/>
            <person name="Kohler A."/>
            <person name="Krizsan K."/>
            <person name="Balestrini R."/>
            <person name="Da Silva C."/>
            <person name="Montanini B."/>
            <person name="Hainaut M."/>
            <person name="Levati E."/>
            <person name="Barry K.W."/>
            <person name="Belfiori B."/>
            <person name="Cichocki N."/>
            <person name="Clum A."/>
            <person name="Dockter R.B."/>
            <person name="Fauchery L."/>
            <person name="Guy J."/>
            <person name="Iotti M."/>
            <person name="Le Tacon F."/>
            <person name="Lindquist E.A."/>
            <person name="Lipzen A."/>
            <person name="Malagnac F."/>
            <person name="Mello A."/>
            <person name="Molinier V."/>
            <person name="Miyauchi S."/>
            <person name="Poulain J."/>
            <person name="Riccioni C."/>
            <person name="Rubini A."/>
            <person name="Sitrit Y."/>
            <person name="Splivallo R."/>
            <person name="Traeger S."/>
            <person name="Wang M."/>
            <person name="Zifcakova L."/>
            <person name="Wipf D."/>
            <person name="Zambonelli A."/>
            <person name="Paolocci F."/>
            <person name="Nowrousian M."/>
            <person name="Ottonello S."/>
            <person name="Baldrian P."/>
            <person name="Spatafora J.W."/>
            <person name="Henrissat B."/>
            <person name="Nagy L.G."/>
            <person name="Aury J.M."/>
            <person name="Wincker P."/>
            <person name="Grigoriev I.V."/>
            <person name="Bonfante P."/>
            <person name="Martin F.M."/>
        </authorList>
    </citation>
    <scope>NUCLEOTIDE SEQUENCE [LARGE SCALE GENOMIC DNA]</scope>
    <source>
        <strain evidence="4 5">RN42</strain>
    </source>
</reference>
<feature type="region of interest" description="Disordered" evidence="2">
    <location>
        <begin position="37"/>
        <end position="90"/>
    </location>
</feature>
<name>A0A3N4IV76_ASCIM</name>
<sequence length="503" mass="56643">MNKMTLHLIRRVITLSKAGCRGGVPGALRSLSNHRRISNANSKQEQEADPVSFEKKRSSQAKSSLRRAGAAASHTPTAPSTTSNQSSLLNHFFPDEHNKAANFATAYCTADKYDLTAAKRILKRAGYIPDPFRTGLTDQVIHLRIGLGSREHTSVPPEPPKSVPIEDSIDAVSAAPLQNPTSEATKESVTNEAFDSVNLQSERSKEKELAGDVFIFSSGNIVSWSVPETSITRLATTISKSAVGAPYVDEIETEDLEFIVDPTSRRSYVRGDVIVLGIDPSVSPQALVLTKIAFSSGLARSTKLAWLEDKLNSYLETTRDIPERLSRGGRLPFQRSFILRKTGELLRFRAALNLYSELTDSLPDIFWDSRHELGLEGYYESVGRALDIETRIGQLNKKLDYATEIVGVLRERLSELQGLWLEWMIIILIAVEVGFEVMRQWKERNAHLKEEEEERWRKMVWERAMEDMRQTWEEERKAKMLEESRKRKVKEEHGQSIGAAVFD</sequence>
<proteinExistence type="inferred from homology"/>
<feature type="compositionally biased region" description="Low complexity" evidence="2">
    <location>
        <begin position="70"/>
        <end position="83"/>
    </location>
</feature>
<dbReference type="AlphaFoldDB" id="A0A3N4IV76"/>
<evidence type="ECO:0000256" key="2">
    <source>
        <dbReference type="SAM" id="MobiDB-lite"/>
    </source>
</evidence>
<evidence type="ECO:0000313" key="5">
    <source>
        <dbReference type="Proteomes" id="UP000275078"/>
    </source>
</evidence>
<evidence type="ECO:0000313" key="4">
    <source>
        <dbReference type="EMBL" id="RPA88181.1"/>
    </source>
</evidence>
<feature type="compositionally biased region" description="Basic and acidic residues" evidence="2">
    <location>
        <begin position="482"/>
        <end position="494"/>
    </location>
</feature>
<protein>
    <submittedName>
        <fullName evidence="4">DUF155-domain-containing protein</fullName>
    </submittedName>
</protein>
<dbReference type="PANTHER" id="PTHR16255:SF1">
    <property type="entry name" value="REQUIRED FOR MEIOTIC NUCLEAR DIVISION PROTEIN 1 HOMOLOG"/>
    <property type="match status" value="1"/>
</dbReference>
<dbReference type="Proteomes" id="UP000275078">
    <property type="component" value="Unassembled WGS sequence"/>
</dbReference>
<dbReference type="PANTHER" id="PTHR16255">
    <property type="entry name" value="REQUIRED FOR MEIOTIC NUCLEAR DIVISION PROTEIN 1 HOMOLOG"/>
    <property type="match status" value="1"/>
</dbReference>
<feature type="domain" description="DUF155" evidence="3">
    <location>
        <begin position="213"/>
        <end position="396"/>
    </location>
</feature>
<dbReference type="GO" id="GO:0070131">
    <property type="term" value="P:positive regulation of mitochondrial translation"/>
    <property type="evidence" value="ECO:0007669"/>
    <property type="project" value="TreeGrafter"/>
</dbReference>
<gene>
    <name evidence="4" type="ORF">BJ508DRAFT_410056</name>
</gene>
<evidence type="ECO:0000256" key="1">
    <source>
        <dbReference type="ARBA" id="ARBA00008306"/>
    </source>
</evidence>
<dbReference type="OrthoDB" id="242766at2759"/>
<feature type="region of interest" description="Disordered" evidence="2">
    <location>
        <begin position="482"/>
        <end position="503"/>
    </location>
</feature>
<dbReference type="InterPro" id="IPR003734">
    <property type="entry name" value="DUF155"/>
</dbReference>
<dbReference type="EMBL" id="ML119645">
    <property type="protein sequence ID" value="RPA88181.1"/>
    <property type="molecule type" value="Genomic_DNA"/>
</dbReference>
<dbReference type="InterPro" id="IPR051624">
    <property type="entry name" value="RMD1/Sad1-interacting"/>
</dbReference>
<keyword evidence="5" id="KW-1185">Reference proteome</keyword>
<dbReference type="GO" id="GO:0005739">
    <property type="term" value="C:mitochondrion"/>
    <property type="evidence" value="ECO:0007669"/>
    <property type="project" value="UniProtKB-ARBA"/>
</dbReference>